<evidence type="ECO:0000313" key="2">
    <source>
        <dbReference type="Proteomes" id="UP000009149"/>
    </source>
</evidence>
<dbReference type="HOGENOM" id="CLU_3137590_0_0_0"/>
<organism evidence="1 2">
    <name type="scientific">Methylacidiphilum infernorum (isolate V4)</name>
    <name type="common">Methylokorus infernorum (strain V4)</name>
    <dbReference type="NCBI Taxonomy" id="481448"/>
    <lineage>
        <taxon>Bacteria</taxon>
        <taxon>Pseudomonadati</taxon>
        <taxon>Verrucomicrobiota</taxon>
        <taxon>Methylacidiphilae</taxon>
        <taxon>Methylacidiphilales</taxon>
        <taxon>Methylacidiphilaceae</taxon>
        <taxon>Methylacidiphilum (ex Ratnadevi et al. 2023)</taxon>
    </lineage>
</organism>
<name>B3E0H3_METI4</name>
<dbReference type="EMBL" id="CP000975">
    <property type="protein sequence ID" value="ACD84402.1"/>
    <property type="molecule type" value="Genomic_DNA"/>
</dbReference>
<dbReference type="KEGG" id="min:Minf_2348"/>
<dbReference type="STRING" id="481448.Minf_2348"/>
<dbReference type="AlphaFoldDB" id="B3E0H3"/>
<sequence>MPFIRKKAVDRSAEYSFGWVFSKTMGRWVLPDPWFFFNYPKKTVKVGFP</sequence>
<accession>B3E0H3</accession>
<dbReference type="Proteomes" id="UP000009149">
    <property type="component" value="Chromosome"/>
</dbReference>
<reference evidence="1 2" key="1">
    <citation type="journal article" date="2008" name="Biol. Direct">
        <title>Complete genome sequence of the extremely acidophilic methanotroph isolate V4, Methylacidiphilum infernorum, a representative of the bacterial phylum Verrucomicrobia.</title>
        <authorList>
            <person name="Hou S."/>
            <person name="Makarova K.S."/>
            <person name="Saw J.H."/>
            <person name="Senin P."/>
            <person name="Ly B.V."/>
            <person name="Zhou Z."/>
            <person name="Ren Y."/>
            <person name="Wang J."/>
            <person name="Galperin M.Y."/>
            <person name="Omelchenko M.V."/>
            <person name="Wolf Y.I."/>
            <person name="Yutin N."/>
            <person name="Koonin E.V."/>
            <person name="Stott M.B."/>
            <person name="Mountain B.W."/>
            <person name="Crowe M.A."/>
            <person name="Smirnova A.V."/>
            <person name="Dunfield P.F."/>
            <person name="Feng L."/>
            <person name="Wang L."/>
            <person name="Alam M."/>
        </authorList>
    </citation>
    <scope>NUCLEOTIDE SEQUENCE [LARGE SCALE GENOMIC DNA]</scope>
    <source>
        <strain evidence="2">Isolate V4</strain>
    </source>
</reference>
<gene>
    <name evidence="1" type="ordered locus">Minf_2348</name>
</gene>
<proteinExistence type="predicted"/>
<evidence type="ECO:0000313" key="1">
    <source>
        <dbReference type="EMBL" id="ACD84402.1"/>
    </source>
</evidence>
<protein>
    <submittedName>
        <fullName evidence="1">Uncharacterized protein</fullName>
    </submittedName>
</protein>